<dbReference type="PANTHER" id="PTHR33877:SF2">
    <property type="entry name" value="OS07G0170200 PROTEIN"/>
    <property type="match status" value="1"/>
</dbReference>
<dbReference type="SMART" id="SM00507">
    <property type="entry name" value="HNHc"/>
    <property type="match status" value="1"/>
</dbReference>
<dbReference type="EMBL" id="CP020715">
    <property type="protein sequence ID" value="ARJ04735.1"/>
    <property type="molecule type" value="Genomic_DNA"/>
</dbReference>
<dbReference type="GO" id="GO:0008270">
    <property type="term" value="F:zinc ion binding"/>
    <property type="evidence" value="ECO:0007669"/>
    <property type="project" value="InterPro"/>
</dbReference>
<dbReference type="PANTHER" id="PTHR33877">
    <property type="entry name" value="SLL1193 PROTEIN"/>
    <property type="match status" value="1"/>
</dbReference>
<evidence type="ECO:0000313" key="2">
    <source>
        <dbReference type="Proteomes" id="UP000192775"/>
    </source>
</evidence>
<dbReference type="AlphaFoldDB" id="A0A1X9LHR1"/>
<organism evidence="1 2">
    <name type="scientific">Cnuibacter physcomitrellae</name>
    <dbReference type="NCBI Taxonomy" id="1619308"/>
    <lineage>
        <taxon>Bacteria</taxon>
        <taxon>Bacillati</taxon>
        <taxon>Actinomycetota</taxon>
        <taxon>Actinomycetes</taxon>
        <taxon>Micrococcales</taxon>
        <taxon>Microbacteriaceae</taxon>
        <taxon>Cnuibacter</taxon>
    </lineage>
</organism>
<dbReference type="Pfam" id="PF01844">
    <property type="entry name" value="HNH"/>
    <property type="match status" value="1"/>
</dbReference>
<keyword evidence="2" id="KW-1185">Reference proteome</keyword>
<dbReference type="GO" id="GO:0003676">
    <property type="term" value="F:nucleic acid binding"/>
    <property type="evidence" value="ECO:0007669"/>
    <property type="project" value="InterPro"/>
</dbReference>
<reference evidence="1 2" key="1">
    <citation type="submission" date="2017-04" db="EMBL/GenBank/DDBJ databases">
        <authorList>
            <person name="Afonso C.L."/>
            <person name="Miller P.J."/>
            <person name="Scott M.A."/>
            <person name="Spackman E."/>
            <person name="Goraichik I."/>
            <person name="Dimitrov K.M."/>
            <person name="Suarez D.L."/>
            <person name="Swayne D.E."/>
        </authorList>
    </citation>
    <scope>NUCLEOTIDE SEQUENCE [LARGE SCALE GENOMIC DNA]</scope>
    <source>
        <strain evidence="2">XA(T)</strain>
    </source>
</reference>
<dbReference type="GO" id="GO:0004519">
    <property type="term" value="F:endonuclease activity"/>
    <property type="evidence" value="ECO:0007669"/>
    <property type="project" value="UniProtKB-KW"/>
</dbReference>
<name>A0A1X9LHR1_9MICO</name>
<dbReference type="InterPro" id="IPR003615">
    <property type="entry name" value="HNH_nuc"/>
</dbReference>
<dbReference type="InterPro" id="IPR002711">
    <property type="entry name" value="HNH"/>
</dbReference>
<keyword evidence="1" id="KW-0540">Nuclease</keyword>
<evidence type="ECO:0000313" key="1">
    <source>
        <dbReference type="EMBL" id="ARJ04735.1"/>
    </source>
</evidence>
<dbReference type="STRING" id="1619308.B5808_05475"/>
<dbReference type="Gene3D" id="1.10.30.50">
    <property type="match status" value="1"/>
</dbReference>
<proteinExistence type="predicted"/>
<dbReference type="RefSeq" id="WP_085018873.1">
    <property type="nucleotide sequence ID" value="NZ_BMHD01000002.1"/>
</dbReference>
<dbReference type="CDD" id="cd00085">
    <property type="entry name" value="HNHc"/>
    <property type="match status" value="1"/>
</dbReference>
<keyword evidence="1" id="KW-0378">Hydrolase</keyword>
<sequence length="167" mass="18789">MRTLVLNAGYEPLGVVSFKRALVLVMNDKARVLERDDEHPVHGIDDDYDRPAVILLTRYVRVPLNRMMPVTRRGVLRRDGQRCGYCGAYASTIDHVQPRSRGGKDSWENLVACCLRCNNIKGNRTPAEMGWSLRFEPAMPYQAGWTVKGAERAEPAWADYLSLPAAA</sequence>
<dbReference type="InterPro" id="IPR052892">
    <property type="entry name" value="NA-targeting_endonuclease"/>
</dbReference>
<protein>
    <submittedName>
        <fullName evidence="1">HNH endonuclease</fullName>
    </submittedName>
</protein>
<gene>
    <name evidence="1" type="ORF">B5808_05475</name>
</gene>
<dbReference type="KEGG" id="cphy:B5808_05475"/>
<accession>A0A1X9LHR1</accession>
<dbReference type="Proteomes" id="UP000192775">
    <property type="component" value="Chromosome"/>
</dbReference>
<keyword evidence="1" id="KW-0255">Endonuclease</keyword>